<protein>
    <recommendedName>
        <fullName evidence="3">DUF1018 domain-containing protein</fullName>
    </recommendedName>
</protein>
<gene>
    <name evidence="1" type="ORF">LEP1GSC178_3595</name>
</gene>
<name>A0ABN0HBD2_9LEPT</name>
<evidence type="ECO:0008006" key="3">
    <source>
        <dbReference type="Google" id="ProtNLM"/>
    </source>
</evidence>
<evidence type="ECO:0000313" key="1">
    <source>
        <dbReference type="EMBL" id="EJZ42912.1"/>
    </source>
</evidence>
<proteinExistence type="predicted"/>
<reference evidence="1 2" key="1">
    <citation type="submission" date="2012-08" db="EMBL/GenBank/DDBJ databases">
        <authorList>
            <person name="Harkins D.M."/>
            <person name="Durkin A.S."/>
            <person name="Selengut J.D."/>
            <person name="Sanka R."/>
            <person name="DePew J."/>
            <person name="Purushe J."/>
            <person name="Matthias M.A."/>
            <person name="Vinetz J.M."/>
            <person name="Sutton G.G."/>
            <person name="Nelson W.C."/>
            <person name="Fouts D.E."/>
        </authorList>
    </citation>
    <scope>NUCLEOTIDE SEQUENCE [LARGE SCALE GENOMIC DNA]</scope>
    <source>
        <strain evidence="1 2">MMD4847</strain>
    </source>
</reference>
<comment type="caution">
    <text evidence="1">The sequence shown here is derived from an EMBL/GenBank/DDBJ whole genome shotgun (WGS) entry which is preliminary data.</text>
</comment>
<dbReference type="Proteomes" id="UP000018720">
    <property type="component" value="Unassembled WGS sequence"/>
</dbReference>
<dbReference type="EMBL" id="AHOM02000004">
    <property type="protein sequence ID" value="EJZ42912.1"/>
    <property type="molecule type" value="Genomic_DNA"/>
</dbReference>
<dbReference type="RefSeq" id="WP_008590421.1">
    <property type="nucleotide sequence ID" value="NZ_AHOM02000004.1"/>
</dbReference>
<sequence length="144" mass="16297">MKTESKISKDQLRKLWVTAREAGLDKTKVYDLVLENTGSESISSLSSSEAKKVIESLNLLRVNLSKRKPKDPLSILQRKLQKRSYEQSEMAKVLCGKINEKGVYTIDLEEFSLRQYRKPFSLLTRGQASGLIQGLKAILEKSHG</sequence>
<keyword evidence="2" id="KW-1185">Reference proteome</keyword>
<evidence type="ECO:0000313" key="2">
    <source>
        <dbReference type="Proteomes" id="UP000018720"/>
    </source>
</evidence>
<accession>A0ABN0HBD2</accession>
<organism evidence="1 2">
    <name type="scientific">Leptospira licerasiae str. MMD4847</name>
    <dbReference type="NCBI Taxonomy" id="1049971"/>
    <lineage>
        <taxon>Bacteria</taxon>
        <taxon>Pseudomonadati</taxon>
        <taxon>Spirochaetota</taxon>
        <taxon>Spirochaetia</taxon>
        <taxon>Leptospirales</taxon>
        <taxon>Leptospiraceae</taxon>
        <taxon>Leptospira</taxon>
    </lineage>
</organism>